<sequence>MMKNLLASLRSFGHAMARAAACAPLLLALATPAPVQAAKPAKPQVDAPSAKDHPLIQRFTGSWLFGAKTAEWEQTQFPVGMGVAHDRWSQAVPVEGRLTRLFYLAPRGKTPLEVHRNYQQALLEAGFKPRFSCEQACQDLYFAMDKTIDFDGGVQWAEGEVAGADDSTYSIEHGALSFDGRFLYGTLSKGGQEVHVMVYTSTAVNKTTNTTATFIQIVEPKAMATGQVQVNAAALQQGLAADGKIALYGLFFDTGKSEVKPESQPQLAEMAKLLQAQPALKVYIVGHTDSQGALDANLALSQARAQAVVQALVTQHKVDAKRLAAKGVANLAPVASNTAEDGRARNRRVELVVQ</sequence>
<evidence type="ECO:0000256" key="1">
    <source>
        <dbReference type="ARBA" id="ARBA00004442"/>
    </source>
</evidence>
<feature type="signal peptide" evidence="5">
    <location>
        <begin position="1"/>
        <end position="37"/>
    </location>
</feature>
<protein>
    <submittedName>
        <fullName evidence="7">OmpA family protein</fullName>
    </submittedName>
</protein>
<organism evidence="7 8">
    <name type="scientific">Ideonella azotifigens</name>
    <dbReference type="NCBI Taxonomy" id="513160"/>
    <lineage>
        <taxon>Bacteria</taxon>
        <taxon>Pseudomonadati</taxon>
        <taxon>Pseudomonadota</taxon>
        <taxon>Betaproteobacteria</taxon>
        <taxon>Burkholderiales</taxon>
        <taxon>Sphaerotilaceae</taxon>
        <taxon>Ideonella</taxon>
    </lineage>
</organism>
<accession>A0ABN1KCJ2</accession>
<keyword evidence="8" id="KW-1185">Reference proteome</keyword>
<evidence type="ECO:0000256" key="2">
    <source>
        <dbReference type="ARBA" id="ARBA00023136"/>
    </source>
</evidence>
<dbReference type="CDD" id="cd07185">
    <property type="entry name" value="OmpA_C-like"/>
    <property type="match status" value="1"/>
</dbReference>
<dbReference type="RefSeq" id="WP_141285929.1">
    <property type="nucleotide sequence ID" value="NZ_JAJNKD010000012.1"/>
</dbReference>
<evidence type="ECO:0000313" key="8">
    <source>
        <dbReference type="Proteomes" id="UP001500279"/>
    </source>
</evidence>
<dbReference type="PRINTS" id="PR01021">
    <property type="entry name" value="OMPADOMAIN"/>
</dbReference>
<dbReference type="PROSITE" id="PS51123">
    <property type="entry name" value="OMPA_2"/>
    <property type="match status" value="1"/>
</dbReference>
<dbReference type="InterPro" id="IPR006664">
    <property type="entry name" value="OMP_bac"/>
</dbReference>
<dbReference type="InterPro" id="IPR036737">
    <property type="entry name" value="OmpA-like_sf"/>
</dbReference>
<feature type="chain" id="PRO_5046726892" evidence="5">
    <location>
        <begin position="38"/>
        <end position="354"/>
    </location>
</feature>
<evidence type="ECO:0000313" key="7">
    <source>
        <dbReference type="EMBL" id="GAA0762113.1"/>
    </source>
</evidence>
<evidence type="ECO:0000256" key="4">
    <source>
        <dbReference type="PROSITE-ProRule" id="PRU00473"/>
    </source>
</evidence>
<evidence type="ECO:0000259" key="6">
    <source>
        <dbReference type="PROSITE" id="PS51123"/>
    </source>
</evidence>
<dbReference type="Pfam" id="PF00691">
    <property type="entry name" value="OmpA"/>
    <property type="match status" value="1"/>
</dbReference>
<keyword evidence="5" id="KW-0732">Signal</keyword>
<evidence type="ECO:0000256" key="3">
    <source>
        <dbReference type="ARBA" id="ARBA00023237"/>
    </source>
</evidence>
<keyword evidence="2 4" id="KW-0472">Membrane</keyword>
<evidence type="ECO:0000256" key="5">
    <source>
        <dbReference type="SAM" id="SignalP"/>
    </source>
</evidence>
<reference evidence="7 8" key="1">
    <citation type="journal article" date="2019" name="Int. J. Syst. Evol. Microbiol.">
        <title>The Global Catalogue of Microorganisms (GCM) 10K type strain sequencing project: providing services to taxonomists for standard genome sequencing and annotation.</title>
        <authorList>
            <consortium name="The Broad Institute Genomics Platform"/>
            <consortium name="The Broad Institute Genome Sequencing Center for Infectious Disease"/>
            <person name="Wu L."/>
            <person name="Ma J."/>
        </authorList>
    </citation>
    <scope>NUCLEOTIDE SEQUENCE [LARGE SCALE GENOMIC DNA]</scope>
    <source>
        <strain evidence="7 8">JCM 15503</strain>
    </source>
</reference>
<proteinExistence type="predicted"/>
<dbReference type="InterPro" id="IPR050330">
    <property type="entry name" value="Bact_OuterMem_StrucFunc"/>
</dbReference>
<dbReference type="PANTHER" id="PTHR30329">
    <property type="entry name" value="STATOR ELEMENT OF FLAGELLAR MOTOR COMPLEX"/>
    <property type="match status" value="1"/>
</dbReference>
<keyword evidence="3" id="KW-0998">Cell outer membrane</keyword>
<dbReference type="EMBL" id="BAAAEW010000033">
    <property type="protein sequence ID" value="GAA0762113.1"/>
    <property type="molecule type" value="Genomic_DNA"/>
</dbReference>
<name>A0ABN1KCJ2_9BURK</name>
<comment type="subcellular location">
    <subcellularLocation>
        <location evidence="1">Cell outer membrane</location>
    </subcellularLocation>
</comment>
<dbReference type="Gene3D" id="3.30.1330.60">
    <property type="entry name" value="OmpA-like domain"/>
    <property type="match status" value="1"/>
</dbReference>
<gene>
    <name evidence="7" type="ORF">GCM10009107_46250</name>
</gene>
<feature type="domain" description="OmpA-like" evidence="6">
    <location>
        <begin position="239"/>
        <end position="354"/>
    </location>
</feature>
<comment type="caution">
    <text evidence="7">The sequence shown here is derived from an EMBL/GenBank/DDBJ whole genome shotgun (WGS) entry which is preliminary data.</text>
</comment>
<dbReference type="Proteomes" id="UP001500279">
    <property type="component" value="Unassembled WGS sequence"/>
</dbReference>
<dbReference type="SUPFAM" id="SSF103088">
    <property type="entry name" value="OmpA-like"/>
    <property type="match status" value="1"/>
</dbReference>
<dbReference type="InterPro" id="IPR006665">
    <property type="entry name" value="OmpA-like"/>
</dbReference>
<dbReference type="PANTHER" id="PTHR30329:SF21">
    <property type="entry name" value="LIPOPROTEIN YIAD-RELATED"/>
    <property type="match status" value="1"/>
</dbReference>